<sequence length="608" mass="63577">MFGGTAGKQARLTLLEAWFSRLRYSALPALALAAFALALLSPMSLSPASAETRTLKLYNTHTHERVSITFKRNGRYVSEGLRELNRFLRDWRRNESTKMDPKLFDLIWEVYQQAGTNEAIHVVSSYRSPATNNMLRGRSRGVAKNSQHTRGKAMDFFIPGVNISKLRAIGLRKEIGGVGFYPTSRTPFVHMDTGSVRHWPRMTRSQLAKVFPRGDTIHVPTDGKKMPGYAEALARHKRGVSSRPTAVASASSGTTRRSGDIEDGGITRRPTGGASSGGPSLFARIFGGDEDEGEDVATQPTPPAPVTRTQVASAAPAPAAESPAPVPSEAPPGVRSAAAPAPVPAAASESATIVQVMPRLKPQDFPAIVAAAAGAGNGGTLDGQARRLAGGLPAVEATTVAAAEQTPAAQAPITVAAIAPHAKPAELRQGPIEASTGAALAAARPRPAPTDGVSAIAAATGVQPGRKPQVDIAGATLAYAPATASASALGTSTASQTRAPAASAAPAARQASVSGRLPEPVIRDPLARFAALPDRTAIPDIISGLTNTRAQTFAQLQHPNQRRLELLMAPGGRVYANRFGVSARDGEMPRPDRFEGPAVVLLPVVSLH</sequence>
<evidence type="ECO:0000256" key="7">
    <source>
        <dbReference type="ARBA" id="ARBA00022833"/>
    </source>
</evidence>
<evidence type="ECO:0000256" key="12">
    <source>
        <dbReference type="SAM" id="MobiDB-lite"/>
    </source>
</evidence>
<dbReference type="STRING" id="538381.GCA_001696535_01750"/>
<dbReference type="Gene3D" id="3.30.1380.10">
    <property type="match status" value="1"/>
</dbReference>
<evidence type="ECO:0000256" key="9">
    <source>
        <dbReference type="ARBA" id="ARBA00023316"/>
    </source>
</evidence>
<evidence type="ECO:0000313" key="13">
    <source>
        <dbReference type="EMBL" id="SOC21503.1"/>
    </source>
</evidence>
<dbReference type="SUPFAM" id="SSF55166">
    <property type="entry name" value="Hedgehog/DD-peptidase"/>
    <property type="match status" value="1"/>
</dbReference>
<accession>A0A285THE3</accession>
<dbReference type="GO" id="GO:0006508">
    <property type="term" value="P:proteolysis"/>
    <property type="evidence" value="ECO:0007669"/>
    <property type="project" value="UniProtKB-KW"/>
</dbReference>
<dbReference type="GO" id="GO:0046872">
    <property type="term" value="F:metal ion binding"/>
    <property type="evidence" value="ECO:0007669"/>
    <property type="project" value="UniProtKB-KW"/>
</dbReference>
<reference evidence="13 14" key="1">
    <citation type="submission" date="2017-08" db="EMBL/GenBank/DDBJ databases">
        <authorList>
            <person name="de Groot N.N."/>
        </authorList>
    </citation>
    <scope>NUCLEOTIDE SEQUENCE [LARGE SCALE GENOMIC DNA]</scope>
    <source>
        <strain evidence="13 14">USBA 352</strain>
    </source>
</reference>
<dbReference type="GO" id="GO:0071555">
    <property type="term" value="P:cell wall organization"/>
    <property type="evidence" value="ECO:0007669"/>
    <property type="project" value="UniProtKB-KW"/>
</dbReference>
<keyword evidence="4" id="KW-0479">Metal-binding</keyword>
<comment type="similarity">
    <text evidence="10">Belongs to the peptidase M15 family.</text>
</comment>
<proteinExistence type="inferred from homology"/>
<dbReference type="PANTHER" id="PTHR37425:SF1">
    <property type="entry name" value="OUTER MEMBRANE PROTEIN"/>
    <property type="match status" value="1"/>
</dbReference>
<feature type="region of interest" description="Disordered" evidence="12">
    <location>
        <begin position="235"/>
        <end position="341"/>
    </location>
</feature>
<feature type="compositionally biased region" description="Polar residues" evidence="12">
    <location>
        <begin position="242"/>
        <end position="256"/>
    </location>
</feature>
<dbReference type="CDD" id="cd14844">
    <property type="entry name" value="Zn-DD-carboxypeptidase_like"/>
    <property type="match status" value="1"/>
</dbReference>
<evidence type="ECO:0000256" key="3">
    <source>
        <dbReference type="ARBA" id="ARBA00022670"/>
    </source>
</evidence>
<dbReference type="AlphaFoldDB" id="A0A285THE3"/>
<name>A0A285THE3_9HYPH</name>
<comment type="pathway">
    <text evidence="2">Cell wall biogenesis; cell wall polysaccharide biosynthesis.</text>
</comment>
<keyword evidence="9" id="KW-0961">Cell wall biogenesis/degradation</keyword>
<dbReference type="OrthoDB" id="9782994at2"/>
<keyword evidence="3" id="KW-0645">Protease</keyword>
<organism evidence="13 14">
    <name type="scientific">Stappia indica</name>
    <dbReference type="NCBI Taxonomy" id="538381"/>
    <lineage>
        <taxon>Bacteria</taxon>
        <taxon>Pseudomonadati</taxon>
        <taxon>Pseudomonadota</taxon>
        <taxon>Alphaproteobacteria</taxon>
        <taxon>Hyphomicrobiales</taxon>
        <taxon>Stappiaceae</taxon>
        <taxon>Stappia</taxon>
    </lineage>
</organism>
<evidence type="ECO:0000256" key="6">
    <source>
        <dbReference type="ARBA" id="ARBA00022801"/>
    </source>
</evidence>
<dbReference type="Pfam" id="PF05951">
    <property type="entry name" value="Peptidase_M15_2"/>
    <property type="match status" value="1"/>
</dbReference>
<gene>
    <name evidence="13" type="ORF">SAMN05421512_11196</name>
</gene>
<evidence type="ECO:0000313" key="14">
    <source>
        <dbReference type="Proteomes" id="UP000219331"/>
    </source>
</evidence>
<dbReference type="EMBL" id="OBML01000011">
    <property type="protein sequence ID" value="SOC21503.1"/>
    <property type="molecule type" value="Genomic_DNA"/>
</dbReference>
<evidence type="ECO:0000256" key="10">
    <source>
        <dbReference type="ARBA" id="ARBA00093448"/>
    </source>
</evidence>
<dbReference type="Proteomes" id="UP000219331">
    <property type="component" value="Unassembled WGS sequence"/>
</dbReference>
<evidence type="ECO:0000256" key="2">
    <source>
        <dbReference type="ARBA" id="ARBA00004776"/>
    </source>
</evidence>
<keyword evidence="8" id="KW-0482">Metalloprotease</keyword>
<evidence type="ECO:0000256" key="1">
    <source>
        <dbReference type="ARBA" id="ARBA00001947"/>
    </source>
</evidence>
<keyword evidence="6" id="KW-0378">Hydrolase</keyword>
<comment type="cofactor">
    <cofactor evidence="1">
        <name>Zn(2+)</name>
        <dbReference type="ChEBI" id="CHEBI:29105"/>
    </cofactor>
</comment>
<keyword evidence="14" id="KW-1185">Reference proteome</keyword>
<dbReference type="InterPro" id="IPR009045">
    <property type="entry name" value="Zn_M74/Hedgehog-like"/>
</dbReference>
<feature type="compositionally biased region" description="Low complexity" evidence="12">
    <location>
        <begin position="331"/>
        <end position="341"/>
    </location>
</feature>
<evidence type="ECO:0000256" key="8">
    <source>
        <dbReference type="ARBA" id="ARBA00023049"/>
    </source>
</evidence>
<keyword evidence="7" id="KW-0862">Zinc</keyword>
<protein>
    <recommendedName>
        <fullName evidence="11">Murein endopeptidase K</fullName>
    </recommendedName>
</protein>
<evidence type="ECO:0000256" key="5">
    <source>
        <dbReference type="ARBA" id="ARBA00022729"/>
    </source>
</evidence>
<keyword evidence="5" id="KW-0732">Signal</keyword>
<dbReference type="GO" id="GO:0008237">
    <property type="term" value="F:metallopeptidase activity"/>
    <property type="evidence" value="ECO:0007669"/>
    <property type="project" value="UniProtKB-KW"/>
</dbReference>
<feature type="compositionally biased region" description="Low complexity" evidence="12">
    <location>
        <begin position="306"/>
        <end position="323"/>
    </location>
</feature>
<dbReference type="InterPro" id="IPR010275">
    <property type="entry name" value="MepK"/>
</dbReference>
<dbReference type="PANTHER" id="PTHR37425">
    <property type="match status" value="1"/>
</dbReference>
<evidence type="ECO:0000256" key="11">
    <source>
        <dbReference type="ARBA" id="ARBA00093666"/>
    </source>
</evidence>
<evidence type="ECO:0000256" key="4">
    <source>
        <dbReference type="ARBA" id="ARBA00022723"/>
    </source>
</evidence>